<dbReference type="OMA" id="PIRTYRI"/>
<sequence>MPKSAECNFHVFLKNLQKQFLCCFPLHCIQWEDFPKNLTWEQQKNVIDYTINSPLNKQFPIKLSYQINFLKNLLSYLEKYCGEIHDEIYENYCLIQAKLASDFTEKYAFKHYIVTPDTQFTIRESKSFVAEGTTGLCSWQASLALADFLIQHPSLTSDKSVLELGAGTGLCGFIMLKMCQPKHVVLSDGSSSCVKLMTENFIRNFPQAIERNHKFTMATQTVEFSVVKWDCISDIEEVSLLKPDIIIAADVVYDDSCFSDLSSAIDYVFKLKNNQVEMFLAATVRNEHTLNGFLDILDTLGFHISECDDVSKENNILYWDRSTPVKIFKLARQ</sequence>
<dbReference type="EMBL" id="JRES01000755">
    <property type="protein sequence ID" value="KNC28638.1"/>
    <property type="molecule type" value="Genomic_DNA"/>
</dbReference>
<dbReference type="InterPro" id="IPR029063">
    <property type="entry name" value="SAM-dependent_MTases_sf"/>
</dbReference>
<protein>
    <recommendedName>
        <fullName evidence="3">FAM86 N-terminal domain-containing protein</fullName>
    </recommendedName>
</protein>
<evidence type="ECO:0000313" key="5">
    <source>
        <dbReference type="Proteomes" id="UP000037069"/>
    </source>
</evidence>
<dbReference type="Pfam" id="PF14904">
    <property type="entry name" value="FAM86"/>
    <property type="match status" value="1"/>
</dbReference>
<dbReference type="InterPro" id="IPR029426">
    <property type="entry name" value="FAM86_N"/>
</dbReference>
<name>A0A0L0C872_LUCCU</name>
<dbReference type="AlphaFoldDB" id="A0A0L0C872"/>
<comment type="similarity">
    <text evidence="1">Belongs to the class I-like SAM-binding methyltransferase superfamily. EEF2KMT family.</text>
</comment>
<proteinExistence type="inferred from homology"/>
<organism evidence="4 5">
    <name type="scientific">Lucilia cuprina</name>
    <name type="common">Green bottle fly</name>
    <name type="synonym">Australian sheep blowfly</name>
    <dbReference type="NCBI Taxonomy" id="7375"/>
    <lineage>
        <taxon>Eukaryota</taxon>
        <taxon>Metazoa</taxon>
        <taxon>Ecdysozoa</taxon>
        <taxon>Arthropoda</taxon>
        <taxon>Hexapoda</taxon>
        <taxon>Insecta</taxon>
        <taxon>Pterygota</taxon>
        <taxon>Neoptera</taxon>
        <taxon>Endopterygota</taxon>
        <taxon>Diptera</taxon>
        <taxon>Brachycera</taxon>
        <taxon>Muscomorpha</taxon>
        <taxon>Oestroidea</taxon>
        <taxon>Calliphoridae</taxon>
        <taxon>Luciliinae</taxon>
        <taxon>Lucilia</taxon>
    </lineage>
</organism>
<dbReference type="Pfam" id="PF10294">
    <property type="entry name" value="Methyltransf_16"/>
    <property type="match status" value="1"/>
</dbReference>
<evidence type="ECO:0000256" key="1">
    <source>
        <dbReference type="ARBA" id="ARBA00005511"/>
    </source>
</evidence>
<dbReference type="GO" id="GO:0016740">
    <property type="term" value="F:transferase activity"/>
    <property type="evidence" value="ECO:0007669"/>
    <property type="project" value="UniProtKB-KW"/>
</dbReference>
<keyword evidence="2" id="KW-0808">Transferase</keyword>
<evidence type="ECO:0000256" key="2">
    <source>
        <dbReference type="ARBA" id="ARBA00022679"/>
    </source>
</evidence>
<keyword evidence="5" id="KW-1185">Reference proteome</keyword>
<gene>
    <name evidence="4" type="ORF">FF38_04872</name>
</gene>
<accession>A0A0L0C872</accession>
<dbReference type="STRING" id="7375.A0A0L0C872"/>
<dbReference type="SUPFAM" id="SSF53335">
    <property type="entry name" value="S-adenosyl-L-methionine-dependent methyltransferases"/>
    <property type="match status" value="1"/>
</dbReference>
<dbReference type="InterPro" id="IPR019410">
    <property type="entry name" value="Methyltransf_16"/>
</dbReference>
<feature type="domain" description="FAM86 N-terminal" evidence="3">
    <location>
        <begin position="12"/>
        <end position="92"/>
    </location>
</feature>
<dbReference type="OrthoDB" id="194386at2759"/>
<dbReference type="GO" id="GO:0032991">
    <property type="term" value="C:protein-containing complex"/>
    <property type="evidence" value="ECO:0007669"/>
    <property type="project" value="TreeGrafter"/>
</dbReference>
<comment type="caution">
    <text evidence="4">The sequence shown here is derived from an EMBL/GenBank/DDBJ whole genome shotgun (WGS) entry which is preliminary data.</text>
</comment>
<evidence type="ECO:0000313" key="4">
    <source>
        <dbReference type="EMBL" id="KNC28638.1"/>
    </source>
</evidence>
<dbReference type="Gene3D" id="3.40.50.150">
    <property type="entry name" value="Vaccinia Virus protein VP39"/>
    <property type="match status" value="1"/>
</dbReference>
<reference evidence="4 5" key="1">
    <citation type="journal article" date="2015" name="Nat. Commun.">
        <title>Lucilia cuprina genome unlocks parasitic fly biology to underpin future interventions.</title>
        <authorList>
            <person name="Anstead C.A."/>
            <person name="Korhonen P.K."/>
            <person name="Young N.D."/>
            <person name="Hall R.S."/>
            <person name="Jex A.R."/>
            <person name="Murali S.C."/>
            <person name="Hughes D.S."/>
            <person name="Lee S.F."/>
            <person name="Perry T."/>
            <person name="Stroehlein A.J."/>
            <person name="Ansell B.R."/>
            <person name="Breugelmans B."/>
            <person name="Hofmann A."/>
            <person name="Qu J."/>
            <person name="Dugan S."/>
            <person name="Lee S.L."/>
            <person name="Chao H."/>
            <person name="Dinh H."/>
            <person name="Han Y."/>
            <person name="Doddapaneni H.V."/>
            <person name="Worley K.C."/>
            <person name="Muzny D.M."/>
            <person name="Ioannidis P."/>
            <person name="Waterhouse R.M."/>
            <person name="Zdobnov E.M."/>
            <person name="James P.J."/>
            <person name="Bagnall N.H."/>
            <person name="Kotze A.C."/>
            <person name="Gibbs R.A."/>
            <person name="Richards S."/>
            <person name="Batterham P."/>
            <person name="Gasser R.B."/>
        </authorList>
    </citation>
    <scope>NUCLEOTIDE SEQUENCE [LARGE SCALE GENOMIC DNA]</scope>
    <source>
        <strain evidence="4 5">LS</strain>
        <tissue evidence="4">Full body</tissue>
    </source>
</reference>
<dbReference type="PANTHER" id="PTHR14614:SF130">
    <property type="entry name" value="PROTEIN-LYSINE N-METHYLTRANSFERASE EEF2KMT"/>
    <property type="match status" value="1"/>
</dbReference>
<dbReference type="PANTHER" id="PTHR14614">
    <property type="entry name" value="HEPATOCELLULAR CARCINOMA-ASSOCIATED ANTIGEN"/>
    <property type="match status" value="1"/>
</dbReference>
<evidence type="ECO:0000259" key="3">
    <source>
        <dbReference type="Pfam" id="PF14904"/>
    </source>
</evidence>
<dbReference type="Proteomes" id="UP000037069">
    <property type="component" value="Unassembled WGS sequence"/>
</dbReference>